<organism evidence="2 3">
    <name type="scientific">Cryptosporangium minutisporangium</name>
    <dbReference type="NCBI Taxonomy" id="113569"/>
    <lineage>
        <taxon>Bacteria</taxon>
        <taxon>Bacillati</taxon>
        <taxon>Actinomycetota</taxon>
        <taxon>Actinomycetes</taxon>
        <taxon>Cryptosporangiales</taxon>
        <taxon>Cryptosporangiaceae</taxon>
        <taxon>Cryptosporangium</taxon>
    </lineage>
</organism>
<name>A0ABP6T318_9ACTN</name>
<dbReference type="EMBL" id="BAAAYN010000035">
    <property type="protein sequence ID" value="GAA3391901.1"/>
    <property type="molecule type" value="Genomic_DNA"/>
</dbReference>
<feature type="compositionally biased region" description="Basic residues" evidence="1">
    <location>
        <begin position="101"/>
        <end position="114"/>
    </location>
</feature>
<feature type="region of interest" description="Disordered" evidence="1">
    <location>
        <begin position="91"/>
        <end position="121"/>
    </location>
</feature>
<feature type="region of interest" description="Disordered" evidence="1">
    <location>
        <begin position="1"/>
        <end position="24"/>
    </location>
</feature>
<gene>
    <name evidence="2" type="ORF">GCM10020369_51540</name>
</gene>
<dbReference type="Proteomes" id="UP001501676">
    <property type="component" value="Unassembled WGS sequence"/>
</dbReference>
<evidence type="ECO:0000313" key="3">
    <source>
        <dbReference type="Proteomes" id="UP001501676"/>
    </source>
</evidence>
<evidence type="ECO:0000313" key="2">
    <source>
        <dbReference type="EMBL" id="GAA3391901.1"/>
    </source>
</evidence>
<accession>A0ABP6T318</accession>
<keyword evidence="3" id="KW-1185">Reference proteome</keyword>
<protein>
    <submittedName>
        <fullName evidence="2">Uncharacterized protein</fullName>
    </submittedName>
</protein>
<proteinExistence type="predicted"/>
<reference evidence="3" key="1">
    <citation type="journal article" date="2019" name="Int. J. Syst. Evol. Microbiol.">
        <title>The Global Catalogue of Microorganisms (GCM) 10K type strain sequencing project: providing services to taxonomists for standard genome sequencing and annotation.</title>
        <authorList>
            <consortium name="The Broad Institute Genomics Platform"/>
            <consortium name="The Broad Institute Genome Sequencing Center for Infectious Disease"/>
            <person name="Wu L."/>
            <person name="Ma J."/>
        </authorList>
    </citation>
    <scope>NUCLEOTIDE SEQUENCE [LARGE SCALE GENOMIC DNA]</scope>
    <source>
        <strain evidence="3">JCM 9458</strain>
    </source>
</reference>
<comment type="caution">
    <text evidence="2">The sequence shown here is derived from an EMBL/GenBank/DDBJ whole genome shotgun (WGS) entry which is preliminary data.</text>
</comment>
<evidence type="ECO:0000256" key="1">
    <source>
        <dbReference type="SAM" id="MobiDB-lite"/>
    </source>
</evidence>
<feature type="compositionally biased region" description="Low complexity" evidence="1">
    <location>
        <begin position="7"/>
        <end position="21"/>
    </location>
</feature>
<sequence length="121" mass="13176">MDATSRASADPSSASPGPDGSWRLVREAPDLRSENLANVHGKVRPLHARTPRTCHPSFSHRAVTVVERRSAVCPGTYGPLLRSLVGCPSLVTKNEQEQQRRGSHAPHRHARRSRGGYGDHG</sequence>